<dbReference type="PANTHER" id="PTHR37841">
    <property type="entry name" value="GLR2918 PROTEIN"/>
    <property type="match status" value="1"/>
</dbReference>
<proteinExistence type="predicted"/>
<name>A0A9X1QIE3_9BACT</name>
<dbReference type="Pfam" id="PF14903">
    <property type="entry name" value="WG_beta_rep"/>
    <property type="match status" value="1"/>
</dbReference>
<evidence type="ECO:0000313" key="4">
    <source>
        <dbReference type="Proteomes" id="UP001139411"/>
    </source>
</evidence>
<dbReference type="AlphaFoldDB" id="A0A9X1QIE3"/>
<dbReference type="InterPro" id="IPR046099">
    <property type="entry name" value="DUF6035"/>
</dbReference>
<dbReference type="EMBL" id="JAKFFV010000014">
    <property type="protein sequence ID" value="MCF2501042.1"/>
    <property type="molecule type" value="Genomic_DNA"/>
</dbReference>
<protein>
    <submittedName>
        <fullName evidence="3">DUF6035 family protein</fullName>
    </submittedName>
</protein>
<feature type="domain" description="DUF7830" evidence="2">
    <location>
        <begin position="19"/>
        <end position="94"/>
    </location>
</feature>
<feature type="domain" description="DUF6035" evidence="1">
    <location>
        <begin position="102"/>
        <end position="284"/>
    </location>
</feature>
<evidence type="ECO:0000313" key="3">
    <source>
        <dbReference type="EMBL" id="MCF2501042.1"/>
    </source>
</evidence>
<dbReference type="Proteomes" id="UP001139411">
    <property type="component" value="Unassembled WGS sequence"/>
</dbReference>
<organism evidence="3 4">
    <name type="scientific">Dyadobacter chenhuakuii</name>
    <dbReference type="NCBI Taxonomy" id="2909339"/>
    <lineage>
        <taxon>Bacteria</taxon>
        <taxon>Pseudomonadati</taxon>
        <taxon>Bacteroidota</taxon>
        <taxon>Cytophagia</taxon>
        <taxon>Cytophagales</taxon>
        <taxon>Spirosomataceae</taxon>
        <taxon>Dyadobacter</taxon>
    </lineage>
</organism>
<comment type="caution">
    <text evidence="3">The sequence shown here is derived from an EMBL/GenBank/DDBJ whole genome shotgun (WGS) entry which is preliminary data.</text>
</comment>
<accession>A0A9X1QIE3</accession>
<evidence type="ECO:0000259" key="2">
    <source>
        <dbReference type="Pfam" id="PF25169"/>
    </source>
</evidence>
<dbReference type="Pfam" id="PF25169">
    <property type="entry name" value="DUF7830"/>
    <property type="match status" value="1"/>
</dbReference>
<gene>
    <name evidence="3" type="ORF">L0661_22155</name>
</gene>
<dbReference type="InterPro" id="IPR057152">
    <property type="entry name" value="DUF7830"/>
</dbReference>
<dbReference type="PANTHER" id="PTHR37841:SF1">
    <property type="entry name" value="DUF3298 DOMAIN-CONTAINING PROTEIN"/>
    <property type="match status" value="1"/>
</dbReference>
<dbReference type="Pfam" id="PF19500">
    <property type="entry name" value="DUF6035"/>
    <property type="match status" value="1"/>
</dbReference>
<sequence length="531" mass="61577">MAAKIPNRTIEEALDMQTGEIIEANSFFRLPESDLVRYRRIQQEAINGLGEPRFVCAFCKQILKISGTNHKRGAITHFAHLRDSEYCPIKTGSNYSREEIELRKYLGVKESERHIDLKQQIFNALKGSETKLGTEKIQQESRISSVSHWRRPDVYAEVSGIKIAFEIQLSNTFLSVVVARDAFYRANGIYIIWIFNFSKNTQYIDLESLMCKDIYYANKRNAFILDQEAQRMSIQNQELILLCIWWETTSIVDQNDSPDKLFRKYIRLSDLCYDPTNFKLFYKDCSVPLVNDEDKFMGNLPTESTPIQQFDRFEAILAGPVDRPHLVSVLEEQKRERIQNIMNQLANGTATLSPLEIDGKWGYGFEGEIVIEPIYTKVDFFKENGFAKVRLGEKYGFVNFKGEEIVPCIYDQTFEIYNGNLIARMGVIWSCRFIEQDLEEEIPYKWIKRLQQDLPLLLVSTSQKIFTESSSQSSTIEKSRLYGLMDFEGRYLLAPQFAYINRFINGVSEVEREGITMVANYNDGKVKIAYK</sequence>
<evidence type="ECO:0000259" key="1">
    <source>
        <dbReference type="Pfam" id="PF19500"/>
    </source>
</evidence>
<dbReference type="InterPro" id="IPR032774">
    <property type="entry name" value="WG_beta_rep"/>
</dbReference>
<dbReference type="RefSeq" id="WP_235179315.1">
    <property type="nucleotide sequence ID" value="NZ_JAKFFV010000014.1"/>
</dbReference>
<reference evidence="3" key="1">
    <citation type="submission" date="2022-01" db="EMBL/GenBank/DDBJ databases">
        <title>Novel species in genus Dyadobacter.</title>
        <authorList>
            <person name="Ma C."/>
        </authorList>
    </citation>
    <scope>NUCLEOTIDE SEQUENCE</scope>
    <source>
        <strain evidence="3">CY357</strain>
    </source>
</reference>